<dbReference type="InterPro" id="IPR000195">
    <property type="entry name" value="Rab-GAP-TBC_dom"/>
</dbReference>
<reference evidence="5" key="1">
    <citation type="submission" date="2017-02" db="UniProtKB">
        <authorList>
            <consortium name="WormBaseParasite"/>
        </authorList>
    </citation>
    <scope>IDENTIFICATION</scope>
</reference>
<evidence type="ECO:0000313" key="5">
    <source>
        <dbReference type="WBParaSite" id="NBR_0000188701-mRNA-1"/>
    </source>
</evidence>
<proteinExistence type="predicted"/>
<dbReference type="PANTHER" id="PTHR22957:SF337">
    <property type="entry name" value="TBC1 DOMAIN FAMILY MEMBER 5"/>
    <property type="match status" value="1"/>
</dbReference>
<dbReference type="PROSITE" id="PS50086">
    <property type="entry name" value="TBC_RABGAP"/>
    <property type="match status" value="1"/>
</dbReference>
<dbReference type="STRING" id="27835.A0A0N4XH85"/>
<evidence type="ECO:0000313" key="3">
    <source>
        <dbReference type="EMBL" id="VDL65477.1"/>
    </source>
</evidence>
<evidence type="ECO:0000259" key="2">
    <source>
        <dbReference type="PROSITE" id="PS50086"/>
    </source>
</evidence>
<accession>A0A0N4XH85</accession>
<dbReference type="Gene3D" id="1.10.472.80">
    <property type="entry name" value="Ypt/Rab-GAP domain of gyp1p, domain 3"/>
    <property type="match status" value="1"/>
</dbReference>
<protein>
    <submittedName>
        <fullName evidence="5">TBC1 domain family member 5 (inferred by orthology to a human protein)</fullName>
    </submittedName>
</protein>
<gene>
    <name evidence="3" type="ORF">NBR_LOCUS1888</name>
</gene>
<dbReference type="GO" id="GO:0005096">
    <property type="term" value="F:GTPase activator activity"/>
    <property type="evidence" value="ECO:0007669"/>
    <property type="project" value="UniProtKB-KW"/>
</dbReference>
<dbReference type="InterPro" id="IPR035969">
    <property type="entry name" value="Rab-GAP_TBC_sf"/>
</dbReference>
<dbReference type="PANTHER" id="PTHR22957">
    <property type="entry name" value="TBC1 DOMAIN FAMILY MEMBER GTPASE-ACTIVATING PROTEIN"/>
    <property type="match status" value="1"/>
</dbReference>
<reference evidence="3 4" key="2">
    <citation type="submission" date="2018-11" db="EMBL/GenBank/DDBJ databases">
        <authorList>
            <consortium name="Pathogen Informatics"/>
        </authorList>
    </citation>
    <scope>NUCLEOTIDE SEQUENCE [LARGE SCALE GENOMIC DNA]</scope>
</reference>
<dbReference type="AlphaFoldDB" id="A0A0N4XH85"/>
<dbReference type="FunFam" id="1.10.8.270:FF:000011">
    <property type="entry name" value="TBC1 domain family member 5"/>
    <property type="match status" value="1"/>
</dbReference>
<dbReference type="FunFam" id="1.10.472.80:FF:000038">
    <property type="entry name" value="TBC1 domain family member 5"/>
    <property type="match status" value="1"/>
</dbReference>
<dbReference type="Proteomes" id="UP000271162">
    <property type="component" value="Unassembled WGS sequence"/>
</dbReference>
<dbReference type="OMA" id="HVRSIIW"/>
<feature type="domain" description="Rab-GAP TBC" evidence="2">
    <location>
        <begin position="35"/>
        <end position="318"/>
    </location>
</feature>
<dbReference type="WBParaSite" id="NBR_0000188701-mRNA-1">
    <property type="protein sequence ID" value="NBR_0000188701-mRNA-1"/>
    <property type="gene ID" value="NBR_0000188701"/>
</dbReference>
<dbReference type="EMBL" id="UYSL01001786">
    <property type="protein sequence ID" value="VDL65477.1"/>
    <property type="molecule type" value="Genomic_DNA"/>
</dbReference>
<dbReference type="Gene3D" id="1.10.8.270">
    <property type="entry name" value="putative rabgap domain of human tbc1 domain family member 14 like domains"/>
    <property type="match status" value="1"/>
</dbReference>
<evidence type="ECO:0000313" key="4">
    <source>
        <dbReference type="Proteomes" id="UP000271162"/>
    </source>
</evidence>
<keyword evidence="4" id="KW-1185">Reference proteome</keyword>
<dbReference type="SUPFAM" id="SSF47923">
    <property type="entry name" value="Ypt/Rab-GAP domain of gyp1p"/>
    <property type="match status" value="2"/>
</dbReference>
<name>A0A0N4XH85_NIPBR</name>
<evidence type="ECO:0000256" key="1">
    <source>
        <dbReference type="ARBA" id="ARBA00022468"/>
    </source>
</evidence>
<dbReference type="SMART" id="SM00164">
    <property type="entry name" value="TBC"/>
    <property type="match status" value="1"/>
</dbReference>
<dbReference type="Pfam" id="PF00566">
    <property type="entry name" value="RabGAP-TBC"/>
    <property type="match status" value="2"/>
</dbReference>
<dbReference type="GO" id="GO:0005737">
    <property type="term" value="C:cytoplasm"/>
    <property type="evidence" value="ECO:0007669"/>
    <property type="project" value="UniProtKB-ARBA"/>
</dbReference>
<sequence>MDAEKQARIGNEYASILSNQVTPDILKNFCVSGGLRTSTLRSVIWRIHLKCLPILKTEWISVTSHSRSLYAKLKQNNIPNPHDDRFCQDPQINNPLNQTDHNPWQQYFADHDLRDLILKDVGRTFPELEFFQQEHIRRMMCDILLIYAKENSFVSYKQGMHEILAPLMFVLYCDQQSFSHCNETGGLKFLSAEDRNILTHIYDPAHLESDSYSMFCEVMLEVAKWYEEGSQPASTPKPITESGPFMRLQDATPTSPVMRELSAIGERLHSVDPVLAEHLSNLDIPPQLYGIRWLRLLFGREFSIHDLLYVWDVLLSDRPIPRMVECIFVAMLEQIRHLLLQSDYGGCLQYLMRYPPIVDVSAFIQQALHYRNPTRYSKPSNINSLGNFAHLTVSGADHPNRFRPVSQLNNDVHHDEMSTGLRNITSSMLTKVKNTVLEKPASVTPPATPKRQAPNMARPAPVVVNAARPAPSWEKELRLMEEQVACLQTRLNEKDVACLEAVRNIENCVEQLRNGEKDQIGKICSMLTEISSQLTASTTNGVGYSIPQRRSDDEVYERRNSVNRAAPQPRHIQRENEMVDLRLRPMK</sequence>
<organism evidence="5">
    <name type="scientific">Nippostrongylus brasiliensis</name>
    <name type="common">Rat hookworm</name>
    <dbReference type="NCBI Taxonomy" id="27835"/>
    <lineage>
        <taxon>Eukaryota</taxon>
        <taxon>Metazoa</taxon>
        <taxon>Ecdysozoa</taxon>
        <taxon>Nematoda</taxon>
        <taxon>Chromadorea</taxon>
        <taxon>Rhabditida</taxon>
        <taxon>Rhabditina</taxon>
        <taxon>Rhabditomorpha</taxon>
        <taxon>Strongyloidea</taxon>
        <taxon>Heligmosomidae</taxon>
        <taxon>Nippostrongylus</taxon>
    </lineage>
</organism>
<keyword evidence="1" id="KW-0343">GTPase activation</keyword>